<comment type="function">
    <text evidence="2">Plays an important role in DNA replication, recombination and repair. Binds to ssDNA and to an array of partner proteins to recruit them to their sites of action during DNA metabolism.</text>
</comment>
<dbReference type="NCBIfam" id="TIGR00621">
    <property type="entry name" value="ssb"/>
    <property type="match status" value="1"/>
</dbReference>
<dbReference type="PANTHER" id="PTHR10302">
    <property type="entry name" value="SINGLE-STRANDED DNA-BINDING PROTEIN"/>
    <property type="match status" value="1"/>
</dbReference>
<dbReference type="GO" id="GO:0003697">
    <property type="term" value="F:single-stranded DNA binding"/>
    <property type="evidence" value="ECO:0007669"/>
    <property type="project" value="UniProtKB-UniRule"/>
</dbReference>
<evidence type="ECO:0000313" key="6">
    <source>
        <dbReference type="Proteomes" id="UP000005808"/>
    </source>
</evidence>
<reference evidence="5 6" key="1">
    <citation type="journal article" date="2012" name="J. Bacteriol.">
        <title>De Novo Genome Project of Cupriavidus basilensis OR16.</title>
        <authorList>
            <person name="Cserhati M."/>
            <person name="Kriszt B."/>
            <person name="Szoboszlay S."/>
            <person name="Toth A."/>
            <person name="Szabo I."/>
            <person name="Tancsics A."/>
            <person name="Nagy I."/>
            <person name="Horvath B."/>
            <person name="Nagy I."/>
            <person name="Kukolya J."/>
        </authorList>
    </citation>
    <scope>NUCLEOTIDE SEQUENCE [LARGE SCALE GENOMIC DNA]</scope>
    <source>
        <strain evidence="5 6">OR16</strain>
    </source>
</reference>
<dbReference type="Gene3D" id="2.40.50.140">
    <property type="entry name" value="Nucleic acid-binding proteins"/>
    <property type="match status" value="1"/>
</dbReference>
<feature type="compositionally biased region" description="Gly residues" evidence="4">
    <location>
        <begin position="132"/>
        <end position="173"/>
    </location>
</feature>
<comment type="caution">
    <text evidence="5">The sequence shown here is derived from an EMBL/GenBank/DDBJ whole genome shotgun (WGS) entry which is preliminary data.</text>
</comment>
<evidence type="ECO:0000256" key="4">
    <source>
        <dbReference type="SAM" id="MobiDB-lite"/>
    </source>
</evidence>
<dbReference type="OrthoDB" id="9809878at2"/>
<keyword evidence="2" id="KW-0234">DNA repair</keyword>
<sequence length="193" mass="19600">MASINKVILVGNLGADPETRYLPSGDAVSNIRLATTDRYKDKTSGEMKEATEWHRIAFFGKLAEIAGQYLRKGSQVYIEGRIRTRKWTDQSGAEKYSTEIVAEQMQMLGSRQGMGGGGGGGGDDMGGGGGGGGDCYGAGGESSGGGGGGSGYGGGARSGGGQAAGGQQGGGGARRQQQAPSNGFEDMDDDIPF</sequence>
<dbReference type="InterPro" id="IPR012340">
    <property type="entry name" value="NA-bd_OB-fold"/>
</dbReference>
<evidence type="ECO:0000256" key="1">
    <source>
        <dbReference type="ARBA" id="ARBA00023125"/>
    </source>
</evidence>
<dbReference type="PATRIC" id="fig|1127483.3.peg.3964"/>
<dbReference type="GO" id="GO:0006281">
    <property type="term" value="P:DNA repair"/>
    <property type="evidence" value="ECO:0007669"/>
    <property type="project" value="UniProtKB-UniRule"/>
</dbReference>
<name>H1S7M6_9BURK</name>
<dbReference type="InterPro" id="IPR000424">
    <property type="entry name" value="Primosome_PriB/ssb"/>
</dbReference>
<dbReference type="AlphaFoldDB" id="H1S7M6"/>
<dbReference type="Proteomes" id="UP000005808">
    <property type="component" value="Unassembled WGS sequence"/>
</dbReference>
<protein>
    <recommendedName>
        <fullName evidence="2 3">Single-stranded DNA-binding protein</fullName>
        <shortName evidence="2">SSB</shortName>
    </recommendedName>
</protein>
<gene>
    <name evidence="5" type="ORF">OR16_19775</name>
</gene>
<dbReference type="GO" id="GO:0006310">
    <property type="term" value="P:DNA recombination"/>
    <property type="evidence" value="ECO:0007669"/>
    <property type="project" value="UniProtKB-UniRule"/>
</dbReference>
<dbReference type="SUPFAM" id="SSF50249">
    <property type="entry name" value="Nucleic acid-binding proteins"/>
    <property type="match status" value="1"/>
</dbReference>
<dbReference type="Pfam" id="PF00436">
    <property type="entry name" value="SSB"/>
    <property type="match status" value="1"/>
</dbReference>
<dbReference type="InterPro" id="IPR011344">
    <property type="entry name" value="ssDNA-bd"/>
</dbReference>
<dbReference type="HAMAP" id="MF_00984">
    <property type="entry name" value="SSB"/>
    <property type="match status" value="1"/>
</dbReference>
<dbReference type="EMBL" id="AHJE01000048">
    <property type="protein sequence ID" value="EHP41440.1"/>
    <property type="molecule type" value="Genomic_DNA"/>
</dbReference>
<keyword evidence="2" id="KW-0235">DNA replication</keyword>
<evidence type="ECO:0000256" key="2">
    <source>
        <dbReference type="HAMAP-Rule" id="MF_00984"/>
    </source>
</evidence>
<keyword evidence="2" id="KW-0227">DNA damage</keyword>
<proteinExistence type="inferred from homology"/>
<dbReference type="NCBIfam" id="NF005406">
    <property type="entry name" value="PRK06958.1"/>
    <property type="match status" value="1"/>
</dbReference>
<evidence type="ECO:0000256" key="3">
    <source>
        <dbReference type="RuleBase" id="RU000524"/>
    </source>
</evidence>
<keyword evidence="2" id="KW-0233">DNA recombination</keyword>
<dbReference type="RefSeq" id="WP_006159421.1">
    <property type="nucleotide sequence ID" value="NZ_AHJE01000048.1"/>
</dbReference>
<comment type="subunit">
    <text evidence="2">Homotetramer.</text>
</comment>
<dbReference type="GO" id="GO:0009295">
    <property type="term" value="C:nucleoid"/>
    <property type="evidence" value="ECO:0007669"/>
    <property type="project" value="TreeGrafter"/>
</dbReference>
<accession>H1S7M6</accession>
<feature type="short sequence motif" description="Important for interaction with partner proteins" evidence="2">
    <location>
        <begin position="188"/>
        <end position="193"/>
    </location>
</feature>
<feature type="region of interest" description="Disordered" evidence="4">
    <location>
        <begin position="132"/>
        <end position="193"/>
    </location>
</feature>
<organism evidence="5 6">
    <name type="scientific">Cupriavidus basilensis OR16</name>
    <dbReference type="NCBI Taxonomy" id="1127483"/>
    <lineage>
        <taxon>Bacteria</taxon>
        <taxon>Pseudomonadati</taxon>
        <taxon>Pseudomonadota</taxon>
        <taxon>Betaproteobacteria</taxon>
        <taxon>Burkholderiales</taxon>
        <taxon>Burkholderiaceae</taxon>
        <taxon>Cupriavidus</taxon>
    </lineage>
</organism>
<evidence type="ECO:0000313" key="5">
    <source>
        <dbReference type="EMBL" id="EHP41440.1"/>
    </source>
</evidence>
<dbReference type="GO" id="GO:0006260">
    <property type="term" value="P:DNA replication"/>
    <property type="evidence" value="ECO:0007669"/>
    <property type="project" value="UniProtKB-UniRule"/>
</dbReference>
<keyword evidence="1 2" id="KW-0238">DNA-binding</keyword>
<dbReference type="CDD" id="cd04496">
    <property type="entry name" value="SSB_OBF"/>
    <property type="match status" value="1"/>
</dbReference>
<dbReference type="PANTHER" id="PTHR10302:SF27">
    <property type="entry name" value="SINGLE-STRANDED DNA-BINDING PROTEIN"/>
    <property type="match status" value="1"/>
</dbReference>
<comment type="caution">
    <text evidence="2">Lacks conserved residue(s) required for the propagation of feature annotation.</text>
</comment>
<dbReference type="PROSITE" id="PS50935">
    <property type="entry name" value="SSB"/>
    <property type="match status" value="1"/>
</dbReference>